<keyword evidence="10" id="KW-0812">Transmembrane</keyword>
<evidence type="ECO:0000256" key="3">
    <source>
        <dbReference type="ARBA" id="ARBA00022617"/>
    </source>
</evidence>
<keyword evidence="5 9" id="KW-0560">Oxidoreductase</keyword>
<dbReference type="VEuPathDB" id="FungiDB:TRIVIDRAFT_53278"/>
<keyword evidence="10" id="KW-0472">Membrane</keyword>
<dbReference type="CDD" id="cd11041">
    <property type="entry name" value="CYP503A1-like"/>
    <property type="match status" value="1"/>
</dbReference>
<gene>
    <name evidence="11" type="ORF">TRIVIDRAFT_53278</name>
</gene>
<dbReference type="InterPro" id="IPR017972">
    <property type="entry name" value="Cyt_P450_CS"/>
</dbReference>
<dbReference type="eggNOG" id="KOG0156">
    <property type="taxonomic scope" value="Eukaryota"/>
</dbReference>
<dbReference type="STRING" id="413071.G9MUT8"/>
<keyword evidence="4 8" id="KW-0479">Metal-binding</keyword>
<dbReference type="GO" id="GO:0020037">
    <property type="term" value="F:heme binding"/>
    <property type="evidence" value="ECO:0007669"/>
    <property type="project" value="InterPro"/>
</dbReference>
<protein>
    <recommendedName>
        <fullName evidence="13">Cytochrome P450</fullName>
    </recommendedName>
</protein>
<dbReference type="GO" id="GO:0004497">
    <property type="term" value="F:monooxygenase activity"/>
    <property type="evidence" value="ECO:0007669"/>
    <property type="project" value="UniProtKB-KW"/>
</dbReference>
<name>G9MUT8_HYPVG</name>
<dbReference type="Gene3D" id="1.10.630.10">
    <property type="entry name" value="Cytochrome P450"/>
    <property type="match status" value="1"/>
</dbReference>
<dbReference type="PANTHER" id="PTHR46206">
    <property type="entry name" value="CYTOCHROME P450"/>
    <property type="match status" value="1"/>
</dbReference>
<evidence type="ECO:0000256" key="8">
    <source>
        <dbReference type="PIRSR" id="PIRSR602403-1"/>
    </source>
</evidence>
<proteinExistence type="inferred from homology"/>
<accession>G9MUT8</accession>
<dbReference type="InParanoid" id="G9MUT8"/>
<evidence type="ECO:0000256" key="6">
    <source>
        <dbReference type="ARBA" id="ARBA00023004"/>
    </source>
</evidence>
<evidence type="ECO:0000256" key="2">
    <source>
        <dbReference type="ARBA" id="ARBA00010617"/>
    </source>
</evidence>
<dbReference type="OrthoDB" id="1844152at2759"/>
<organism evidence="11 12">
    <name type="scientific">Hypocrea virens (strain Gv29-8 / FGSC 10586)</name>
    <name type="common">Gliocladium virens</name>
    <name type="synonym">Trichoderma virens</name>
    <dbReference type="NCBI Taxonomy" id="413071"/>
    <lineage>
        <taxon>Eukaryota</taxon>
        <taxon>Fungi</taxon>
        <taxon>Dikarya</taxon>
        <taxon>Ascomycota</taxon>
        <taxon>Pezizomycotina</taxon>
        <taxon>Sordariomycetes</taxon>
        <taxon>Hypocreomycetidae</taxon>
        <taxon>Hypocreales</taxon>
        <taxon>Hypocreaceae</taxon>
        <taxon>Trichoderma</taxon>
    </lineage>
</organism>
<dbReference type="PROSITE" id="PS00086">
    <property type="entry name" value="CYTOCHROME_P450"/>
    <property type="match status" value="1"/>
</dbReference>
<dbReference type="InterPro" id="IPR001128">
    <property type="entry name" value="Cyt_P450"/>
</dbReference>
<evidence type="ECO:0000256" key="10">
    <source>
        <dbReference type="SAM" id="Phobius"/>
    </source>
</evidence>
<evidence type="ECO:0008006" key="13">
    <source>
        <dbReference type="Google" id="ProtNLM"/>
    </source>
</evidence>
<sequence>MVTGLVISGAITLHGIVLYCIVPLATIYLINALFLSIPNPKGVPLIRERTGKRSFSLKTRFKYLTSCESLFREAYHNYSKQGKAVIIPGFGCRNELILPTSSMRWVLSQPDAFLSAWDAFVELDQVYYSLGHSRYVADPWQGNLVKTELNNMLESVIAALDDELRVAFDKYFGTDEDNWQTIDLSEAVKMIVAQGASRFTVGLPLCRDEQYLRDTLSVIDGLVVNAGITSGTPPILRPIVGRIASLKCRLAQQKIEKHFKPLYEARLNSLKYAKNEPQHVEPQDHLQLMMRFAQKERPKELYDFGIMSRRLTTVNFGSMHQTSIQVINMLLNILGSDAEYNTIAVLREEVNRNMDTAWTKAKISNMWKADSVARETLRCQSFTGRAIFRKVMVDGLETDTEIKLPKGSLISFLGQPAHADEAIYDEPQKYDPFRFSRAREAALAAELTKTNTLSFVSTGPDYLPFGHGKHACPGRFLIDFELKIIIAYVLTNYDLRLPEEYGGKRPPNRWVAEAVFPPSGVKLLVKRRRSVVV</sequence>
<dbReference type="EMBL" id="ABDF02000062">
    <property type="protein sequence ID" value="EHK21798.1"/>
    <property type="molecule type" value="Genomic_DNA"/>
</dbReference>
<dbReference type="GO" id="GO:0016705">
    <property type="term" value="F:oxidoreductase activity, acting on paired donors, with incorporation or reduction of molecular oxygen"/>
    <property type="evidence" value="ECO:0007669"/>
    <property type="project" value="InterPro"/>
</dbReference>
<dbReference type="InterPro" id="IPR002403">
    <property type="entry name" value="Cyt_P450_E_grp-IV"/>
</dbReference>
<comment type="similarity">
    <text evidence="2 9">Belongs to the cytochrome P450 family.</text>
</comment>
<evidence type="ECO:0000256" key="9">
    <source>
        <dbReference type="RuleBase" id="RU000461"/>
    </source>
</evidence>
<reference evidence="11 12" key="1">
    <citation type="journal article" date="2011" name="Genome Biol.">
        <title>Comparative genome sequence analysis underscores mycoparasitism as the ancestral life style of Trichoderma.</title>
        <authorList>
            <person name="Kubicek C.P."/>
            <person name="Herrera-Estrella A."/>
            <person name="Seidl-Seiboth V."/>
            <person name="Martinez D.A."/>
            <person name="Druzhinina I.S."/>
            <person name="Thon M."/>
            <person name="Zeilinger S."/>
            <person name="Casas-Flores S."/>
            <person name="Horwitz B.A."/>
            <person name="Mukherjee P.K."/>
            <person name="Mukherjee M."/>
            <person name="Kredics L."/>
            <person name="Alcaraz L.D."/>
            <person name="Aerts A."/>
            <person name="Antal Z."/>
            <person name="Atanasova L."/>
            <person name="Cervantes-Badillo M.G."/>
            <person name="Challacombe J."/>
            <person name="Chertkov O."/>
            <person name="McCluskey K."/>
            <person name="Coulpier F."/>
            <person name="Deshpande N."/>
            <person name="von Doehren H."/>
            <person name="Ebbole D.J."/>
            <person name="Esquivel-Naranjo E.U."/>
            <person name="Fekete E."/>
            <person name="Flipphi M."/>
            <person name="Glaser F."/>
            <person name="Gomez-Rodriguez E.Y."/>
            <person name="Gruber S."/>
            <person name="Han C."/>
            <person name="Henrissat B."/>
            <person name="Hermosa R."/>
            <person name="Hernandez-Onate M."/>
            <person name="Karaffa L."/>
            <person name="Kosti I."/>
            <person name="Le Crom S."/>
            <person name="Lindquist E."/>
            <person name="Lucas S."/>
            <person name="Luebeck M."/>
            <person name="Luebeck P.S."/>
            <person name="Margeot A."/>
            <person name="Metz B."/>
            <person name="Misra M."/>
            <person name="Nevalainen H."/>
            <person name="Omann M."/>
            <person name="Packer N."/>
            <person name="Perrone G."/>
            <person name="Uresti-Rivera E.E."/>
            <person name="Salamov A."/>
            <person name="Schmoll M."/>
            <person name="Seiboth B."/>
            <person name="Shapiro H."/>
            <person name="Sukno S."/>
            <person name="Tamayo-Ramos J.A."/>
            <person name="Tisch D."/>
            <person name="Wiest A."/>
            <person name="Wilkinson H.H."/>
            <person name="Zhang M."/>
            <person name="Coutinho P.M."/>
            <person name="Kenerley C.M."/>
            <person name="Monte E."/>
            <person name="Baker S.E."/>
            <person name="Grigoriev I.V."/>
        </authorList>
    </citation>
    <scope>NUCLEOTIDE SEQUENCE [LARGE SCALE GENOMIC DNA]</scope>
    <source>
        <strain evidence="12">Gv29-8 / FGSC 10586</strain>
    </source>
</reference>
<feature type="binding site" description="axial binding residue" evidence="8">
    <location>
        <position position="472"/>
    </location>
    <ligand>
        <name>heme</name>
        <dbReference type="ChEBI" id="CHEBI:30413"/>
    </ligand>
    <ligandPart>
        <name>Fe</name>
        <dbReference type="ChEBI" id="CHEBI:18248"/>
    </ligandPart>
</feature>
<dbReference type="PANTHER" id="PTHR46206:SF1">
    <property type="entry name" value="P450, PUTATIVE (EUROFUNG)-RELATED"/>
    <property type="match status" value="1"/>
</dbReference>
<dbReference type="InterPro" id="IPR036396">
    <property type="entry name" value="Cyt_P450_sf"/>
</dbReference>
<keyword evidence="7 9" id="KW-0503">Monooxygenase</keyword>
<dbReference type="RefSeq" id="XP_013955991.1">
    <property type="nucleotide sequence ID" value="XM_014100516.1"/>
</dbReference>
<dbReference type="Pfam" id="PF00067">
    <property type="entry name" value="p450"/>
    <property type="match status" value="1"/>
</dbReference>
<evidence type="ECO:0000256" key="4">
    <source>
        <dbReference type="ARBA" id="ARBA00022723"/>
    </source>
</evidence>
<feature type="transmembrane region" description="Helical" evidence="10">
    <location>
        <begin position="16"/>
        <end position="37"/>
    </location>
</feature>
<evidence type="ECO:0000256" key="5">
    <source>
        <dbReference type="ARBA" id="ARBA00023002"/>
    </source>
</evidence>
<dbReference type="GeneID" id="25795297"/>
<comment type="cofactor">
    <cofactor evidence="1 8">
        <name>heme</name>
        <dbReference type="ChEBI" id="CHEBI:30413"/>
    </cofactor>
</comment>
<dbReference type="OMA" id="DFEVKMI"/>
<dbReference type="HOGENOM" id="CLU_022195_9_0_1"/>
<keyword evidence="3 8" id="KW-0349">Heme</keyword>
<dbReference type="Proteomes" id="UP000007115">
    <property type="component" value="Unassembled WGS sequence"/>
</dbReference>
<evidence type="ECO:0000256" key="7">
    <source>
        <dbReference type="ARBA" id="ARBA00023033"/>
    </source>
</evidence>
<keyword evidence="6 8" id="KW-0408">Iron</keyword>
<comment type="caution">
    <text evidence="11">The sequence shown here is derived from an EMBL/GenBank/DDBJ whole genome shotgun (WGS) entry which is preliminary data.</text>
</comment>
<dbReference type="PRINTS" id="PR00465">
    <property type="entry name" value="EP450IV"/>
</dbReference>
<evidence type="ECO:0000256" key="1">
    <source>
        <dbReference type="ARBA" id="ARBA00001971"/>
    </source>
</evidence>
<keyword evidence="12" id="KW-1185">Reference proteome</keyword>
<dbReference type="GO" id="GO:0005506">
    <property type="term" value="F:iron ion binding"/>
    <property type="evidence" value="ECO:0007669"/>
    <property type="project" value="InterPro"/>
</dbReference>
<dbReference type="AlphaFoldDB" id="G9MUT8"/>
<dbReference type="SUPFAM" id="SSF48264">
    <property type="entry name" value="Cytochrome P450"/>
    <property type="match status" value="1"/>
</dbReference>
<evidence type="ECO:0000313" key="12">
    <source>
        <dbReference type="Proteomes" id="UP000007115"/>
    </source>
</evidence>
<keyword evidence="10" id="KW-1133">Transmembrane helix</keyword>
<evidence type="ECO:0000313" key="11">
    <source>
        <dbReference type="EMBL" id="EHK21798.1"/>
    </source>
</evidence>